<dbReference type="InterPro" id="IPR011047">
    <property type="entry name" value="Quinoprotein_ADH-like_sf"/>
</dbReference>
<comment type="caution">
    <text evidence="1">The sequence shown here is derived from an EMBL/GenBank/DDBJ whole genome shotgun (WGS) entry which is preliminary data.</text>
</comment>
<evidence type="ECO:0000313" key="2">
    <source>
        <dbReference type="Proteomes" id="UP000541857"/>
    </source>
</evidence>
<name>A0A7W2R3E8_9FLAO</name>
<dbReference type="Proteomes" id="UP000541857">
    <property type="component" value="Unassembled WGS sequence"/>
</dbReference>
<dbReference type="SUPFAM" id="SSF50998">
    <property type="entry name" value="Quinoprotein alcohol dehydrogenase-like"/>
    <property type="match status" value="1"/>
</dbReference>
<protein>
    <submittedName>
        <fullName evidence="1">Uncharacterized protein</fullName>
    </submittedName>
</protein>
<reference evidence="1 2" key="1">
    <citation type="submission" date="2020-07" db="EMBL/GenBank/DDBJ databases">
        <title>Bacterium isolated from marine sediment.</title>
        <authorList>
            <person name="Shang D."/>
        </authorList>
    </citation>
    <scope>NUCLEOTIDE SEQUENCE [LARGE SCALE GENOMIC DNA]</scope>
    <source>
        <strain evidence="1 2">F6074</strain>
    </source>
</reference>
<sequence>MMLTSCTDKTLPIKEFNINMNGSASFISLADSGEVHAFSMQGDSEKVGTLHANGELKNNDGKLLATIDEDGFVYDADTNKMVQINDTGDIDNGSGQYLSWSDDGKFSMQQGGDFLQLNPNDKDLRKSASFLIFVMMSLNSVTTDMSDMNIDEND</sequence>
<gene>
    <name evidence="1" type="ORF">H3Z82_08340</name>
</gene>
<dbReference type="EMBL" id="JACGLT010000005">
    <property type="protein sequence ID" value="MBA6152729.1"/>
    <property type="molecule type" value="Genomic_DNA"/>
</dbReference>
<evidence type="ECO:0000313" key="1">
    <source>
        <dbReference type="EMBL" id="MBA6152729.1"/>
    </source>
</evidence>
<proteinExistence type="predicted"/>
<organism evidence="1 2">
    <name type="scientific">Gelidibacter maritimus</name>
    <dbReference type="NCBI Taxonomy" id="2761487"/>
    <lineage>
        <taxon>Bacteria</taxon>
        <taxon>Pseudomonadati</taxon>
        <taxon>Bacteroidota</taxon>
        <taxon>Flavobacteriia</taxon>
        <taxon>Flavobacteriales</taxon>
        <taxon>Flavobacteriaceae</taxon>
        <taxon>Gelidibacter</taxon>
    </lineage>
</organism>
<accession>A0A7W2R3E8</accession>
<keyword evidence="2" id="KW-1185">Reference proteome</keyword>
<dbReference type="AlphaFoldDB" id="A0A7W2R3E8"/>